<reference evidence="1 2" key="1">
    <citation type="submission" date="2018-06" db="EMBL/GenBank/DDBJ databases">
        <authorList>
            <consortium name="Pathogen Informatics"/>
            <person name="Doyle S."/>
        </authorList>
    </citation>
    <scope>NUCLEOTIDE SEQUENCE [LARGE SCALE GENOMIC DNA]</scope>
    <source>
        <strain evidence="1 2">NCTC12229</strain>
    </source>
</reference>
<evidence type="ECO:0000313" key="1">
    <source>
        <dbReference type="EMBL" id="SUA36211.1"/>
    </source>
</evidence>
<proteinExistence type="predicted"/>
<sequence>MELKNKYQKFSKITKLKFRQTLRFFSLNLTVSDTAKLTGISVRNINSLYLKLNVQFLQLQIIQAVFFGYSSSLTYSGLSLLQQPIMTANLRQSPSSLKTAIEI</sequence>
<dbReference type="Proteomes" id="UP000254055">
    <property type="component" value="Unassembled WGS sequence"/>
</dbReference>
<organism evidence="1 2">
    <name type="scientific">Neisseria zoodegmatis</name>
    <dbReference type="NCBI Taxonomy" id="326523"/>
    <lineage>
        <taxon>Bacteria</taxon>
        <taxon>Pseudomonadati</taxon>
        <taxon>Pseudomonadota</taxon>
        <taxon>Betaproteobacteria</taxon>
        <taxon>Neisseriales</taxon>
        <taxon>Neisseriaceae</taxon>
        <taxon>Neisseria</taxon>
    </lineage>
</organism>
<dbReference type="AlphaFoldDB" id="A0A378WHZ1"/>
<protein>
    <submittedName>
        <fullName evidence="1">Putative insertion element transposase</fullName>
    </submittedName>
</protein>
<evidence type="ECO:0000313" key="2">
    <source>
        <dbReference type="Proteomes" id="UP000254055"/>
    </source>
</evidence>
<accession>A0A378WHZ1</accession>
<gene>
    <name evidence="1" type="ORF">NCTC12229_00623</name>
</gene>
<name>A0A378WHZ1_9NEIS</name>
<dbReference type="EMBL" id="UGRS01000001">
    <property type="protein sequence ID" value="SUA36211.1"/>
    <property type="molecule type" value="Genomic_DNA"/>
</dbReference>